<name>A0A812RIC6_9DINO</name>
<keyword evidence="2" id="KW-1185">Reference proteome</keyword>
<dbReference type="EMBL" id="CAJNDS010002339">
    <property type="protein sequence ID" value="CAE7440081.1"/>
    <property type="molecule type" value="Genomic_DNA"/>
</dbReference>
<protein>
    <submittedName>
        <fullName evidence="1">Uncharacterized protein</fullName>
    </submittedName>
</protein>
<accession>A0A812RIC6</accession>
<dbReference type="AlphaFoldDB" id="A0A812RIC6"/>
<sequence length="127" mass="13848">MFEFFVTAQRAQQQNDGLQLSELPGSMTLLADGEEVLLAVSPARLDHDRAGHCWPSTGLPHEFRQPHTLRDTLRDAGSMLSSCSVRRIEGCPGRVDMKGTSCTSTQTVLTVLQPSSVLRVTGKPGRL</sequence>
<organism evidence="1 2">
    <name type="scientific">Symbiodinium natans</name>
    <dbReference type="NCBI Taxonomy" id="878477"/>
    <lineage>
        <taxon>Eukaryota</taxon>
        <taxon>Sar</taxon>
        <taxon>Alveolata</taxon>
        <taxon>Dinophyceae</taxon>
        <taxon>Suessiales</taxon>
        <taxon>Symbiodiniaceae</taxon>
        <taxon>Symbiodinium</taxon>
    </lineage>
</organism>
<comment type="caution">
    <text evidence="1">The sequence shown here is derived from an EMBL/GenBank/DDBJ whole genome shotgun (WGS) entry which is preliminary data.</text>
</comment>
<proteinExistence type="predicted"/>
<evidence type="ECO:0000313" key="1">
    <source>
        <dbReference type="EMBL" id="CAE7440081.1"/>
    </source>
</evidence>
<gene>
    <name evidence="1" type="ORF">SNAT2548_LOCUS23911</name>
</gene>
<dbReference type="Proteomes" id="UP000604046">
    <property type="component" value="Unassembled WGS sequence"/>
</dbReference>
<reference evidence="1" key="1">
    <citation type="submission" date="2021-02" db="EMBL/GenBank/DDBJ databases">
        <authorList>
            <person name="Dougan E. K."/>
            <person name="Rhodes N."/>
            <person name="Thang M."/>
            <person name="Chan C."/>
        </authorList>
    </citation>
    <scope>NUCLEOTIDE SEQUENCE</scope>
</reference>
<evidence type="ECO:0000313" key="2">
    <source>
        <dbReference type="Proteomes" id="UP000604046"/>
    </source>
</evidence>